<proteinExistence type="predicted"/>
<reference evidence="2" key="2">
    <citation type="journal article" date="2015" name="Data Brief">
        <title>Shoot transcriptome of the giant reed, Arundo donax.</title>
        <authorList>
            <person name="Barrero R.A."/>
            <person name="Guerrero F.D."/>
            <person name="Moolhuijzen P."/>
            <person name="Goolsby J.A."/>
            <person name="Tidwell J."/>
            <person name="Bellgard S.E."/>
            <person name="Bellgard M.I."/>
        </authorList>
    </citation>
    <scope>NUCLEOTIDE SEQUENCE</scope>
    <source>
        <tissue evidence="2">Shoot tissue taken approximately 20 cm above the soil surface</tissue>
    </source>
</reference>
<organism evidence="2">
    <name type="scientific">Arundo donax</name>
    <name type="common">Giant reed</name>
    <name type="synonym">Donax arundinaceus</name>
    <dbReference type="NCBI Taxonomy" id="35708"/>
    <lineage>
        <taxon>Eukaryota</taxon>
        <taxon>Viridiplantae</taxon>
        <taxon>Streptophyta</taxon>
        <taxon>Embryophyta</taxon>
        <taxon>Tracheophyta</taxon>
        <taxon>Spermatophyta</taxon>
        <taxon>Magnoliopsida</taxon>
        <taxon>Liliopsida</taxon>
        <taxon>Poales</taxon>
        <taxon>Poaceae</taxon>
        <taxon>PACMAD clade</taxon>
        <taxon>Arundinoideae</taxon>
        <taxon>Arundineae</taxon>
        <taxon>Arundo</taxon>
    </lineage>
</organism>
<dbReference type="AlphaFoldDB" id="A0A0A9D850"/>
<reference evidence="2" key="1">
    <citation type="submission" date="2014-09" db="EMBL/GenBank/DDBJ databases">
        <authorList>
            <person name="Magalhaes I.L.F."/>
            <person name="Oliveira U."/>
            <person name="Santos F.R."/>
            <person name="Vidigal T.H.D.A."/>
            <person name="Brescovit A.D."/>
            <person name="Santos A.J."/>
        </authorList>
    </citation>
    <scope>NUCLEOTIDE SEQUENCE</scope>
    <source>
        <tissue evidence="2">Shoot tissue taken approximately 20 cm above the soil surface</tissue>
    </source>
</reference>
<evidence type="ECO:0000313" key="2">
    <source>
        <dbReference type="EMBL" id="JAD82868.1"/>
    </source>
</evidence>
<accession>A0A0A9D850</accession>
<evidence type="ECO:0000256" key="1">
    <source>
        <dbReference type="SAM" id="MobiDB-lite"/>
    </source>
</evidence>
<dbReference type="EMBL" id="GBRH01215027">
    <property type="protein sequence ID" value="JAD82868.1"/>
    <property type="molecule type" value="Transcribed_RNA"/>
</dbReference>
<feature type="compositionally biased region" description="Low complexity" evidence="1">
    <location>
        <begin position="53"/>
        <end position="63"/>
    </location>
</feature>
<sequence>MAQCPLPLLGRMHSWLTGLPSKQGWGTARRPPPPPPAPSTGRRNTHSRRLRCAAAAGSTAPSAICPTSRQPPPLDPFPLRDEDDESVPLVMKGRTRRSADPRGTARRRTRMEGWLPGETMPATRVRIGGRRRAWRRGGEWIGVGEGAREMPACAVGEGEMIGVGEAPGRCQRVPSGKGK</sequence>
<feature type="region of interest" description="Disordered" evidence="1">
    <location>
        <begin position="20"/>
        <end position="107"/>
    </location>
</feature>
<protein>
    <submittedName>
        <fullName evidence="2">Uncharacterized protein</fullName>
    </submittedName>
</protein>
<name>A0A0A9D850_ARUDO</name>